<dbReference type="EMBL" id="CP112998">
    <property type="protein sequence ID" value="WAC15225.1"/>
    <property type="molecule type" value="Genomic_DNA"/>
</dbReference>
<keyword evidence="3" id="KW-1185">Reference proteome</keyword>
<evidence type="ECO:0000256" key="1">
    <source>
        <dbReference type="SAM" id="SignalP"/>
    </source>
</evidence>
<dbReference type="Proteomes" id="UP001164653">
    <property type="component" value="Chromosome"/>
</dbReference>
<name>A0A9E8SMX1_9BACT</name>
<feature type="chain" id="PRO_5038999064" description="TonB C-terminal domain-containing protein" evidence="1">
    <location>
        <begin position="21"/>
        <end position="136"/>
    </location>
</feature>
<dbReference type="AlphaFoldDB" id="A0A9E8SMX1"/>
<dbReference type="KEGG" id="dpf:ON006_14920"/>
<proteinExistence type="predicted"/>
<sequence length="136" mass="15126">MKTNLFFIAQYQKVSKIAFAFLTVSVLLTLSPNASVFGAASSETKGENTPKSNVSEQIRRYIQAENLEIANLKKGIVVISFSVNENNQISEVISHSQIPLLDRYLKESLEGKIVQIGKGNLSGRSQQFVKIRFSMD</sequence>
<keyword evidence="1" id="KW-0732">Signal</keyword>
<evidence type="ECO:0008006" key="4">
    <source>
        <dbReference type="Google" id="ProtNLM"/>
    </source>
</evidence>
<evidence type="ECO:0000313" key="3">
    <source>
        <dbReference type="Proteomes" id="UP001164653"/>
    </source>
</evidence>
<protein>
    <recommendedName>
        <fullName evidence="4">TonB C-terminal domain-containing protein</fullName>
    </recommendedName>
</protein>
<gene>
    <name evidence="2" type="ORF">ON006_14920</name>
</gene>
<accession>A0A9E8SMX1</accession>
<organism evidence="2 3">
    <name type="scientific">Dyadobacter pollutisoli</name>
    <dbReference type="NCBI Taxonomy" id="2910158"/>
    <lineage>
        <taxon>Bacteria</taxon>
        <taxon>Pseudomonadati</taxon>
        <taxon>Bacteroidota</taxon>
        <taxon>Cytophagia</taxon>
        <taxon>Cytophagales</taxon>
        <taxon>Spirosomataceae</taxon>
        <taxon>Dyadobacter</taxon>
    </lineage>
</organism>
<feature type="signal peptide" evidence="1">
    <location>
        <begin position="1"/>
        <end position="20"/>
    </location>
</feature>
<evidence type="ECO:0000313" key="2">
    <source>
        <dbReference type="EMBL" id="WAC15225.1"/>
    </source>
</evidence>
<dbReference type="RefSeq" id="WP_244823131.1">
    <property type="nucleotide sequence ID" value="NZ_CP112998.1"/>
</dbReference>
<reference evidence="2" key="1">
    <citation type="submission" date="2022-11" db="EMBL/GenBank/DDBJ databases">
        <title>Dyadobacter pollutisoli sp. nov., isolated from plastic dumped soil.</title>
        <authorList>
            <person name="Kim J.M."/>
            <person name="Kim K.R."/>
            <person name="Lee J.K."/>
            <person name="Hao L."/>
            <person name="Jeon C.O."/>
        </authorList>
    </citation>
    <scope>NUCLEOTIDE SEQUENCE</scope>
    <source>
        <strain evidence="2">U1</strain>
    </source>
</reference>